<dbReference type="Proteomes" id="UP001454036">
    <property type="component" value="Unassembled WGS sequence"/>
</dbReference>
<feature type="domain" description="Retroviral polymerase SH3-like" evidence="1">
    <location>
        <begin position="40"/>
        <end position="92"/>
    </location>
</feature>
<keyword evidence="3" id="KW-1185">Reference proteome</keyword>
<name>A0AAV3P8K9_LITER</name>
<protein>
    <recommendedName>
        <fullName evidence="1">Retroviral polymerase SH3-like domain-containing protein</fullName>
    </recommendedName>
</protein>
<organism evidence="2 3">
    <name type="scientific">Lithospermum erythrorhizon</name>
    <name type="common">Purple gromwell</name>
    <name type="synonym">Lithospermum officinale var. erythrorhizon</name>
    <dbReference type="NCBI Taxonomy" id="34254"/>
    <lineage>
        <taxon>Eukaryota</taxon>
        <taxon>Viridiplantae</taxon>
        <taxon>Streptophyta</taxon>
        <taxon>Embryophyta</taxon>
        <taxon>Tracheophyta</taxon>
        <taxon>Spermatophyta</taxon>
        <taxon>Magnoliopsida</taxon>
        <taxon>eudicotyledons</taxon>
        <taxon>Gunneridae</taxon>
        <taxon>Pentapetalae</taxon>
        <taxon>asterids</taxon>
        <taxon>lamiids</taxon>
        <taxon>Boraginales</taxon>
        <taxon>Boraginaceae</taxon>
        <taxon>Boraginoideae</taxon>
        <taxon>Lithospermeae</taxon>
        <taxon>Lithospermum</taxon>
    </lineage>
</organism>
<gene>
    <name evidence="2" type="ORF">LIER_42979</name>
</gene>
<dbReference type="Pfam" id="PF25597">
    <property type="entry name" value="SH3_retrovirus"/>
    <property type="match status" value="1"/>
</dbReference>
<dbReference type="EMBL" id="BAABME010032029">
    <property type="protein sequence ID" value="GAA0148012.1"/>
    <property type="molecule type" value="Genomic_DNA"/>
</dbReference>
<evidence type="ECO:0000313" key="2">
    <source>
        <dbReference type="EMBL" id="GAA0148012.1"/>
    </source>
</evidence>
<dbReference type="AlphaFoldDB" id="A0AAV3P8K9"/>
<sequence>MNTVVYITNRLPQPRLGFVSPFEMLKNVKPTVNYFRVFGCVCYVFIADAHRSKFDKKAICCIFVGYDEQKKGWRCCDPNTNRMYVSRNVVYHGVKTLWYYQIPRNYKKIFSLS</sequence>
<proteinExistence type="predicted"/>
<dbReference type="InterPro" id="IPR057670">
    <property type="entry name" value="SH3_retrovirus"/>
</dbReference>
<dbReference type="InterPro" id="IPR039537">
    <property type="entry name" value="Retrotran_Ty1/copia-like"/>
</dbReference>
<accession>A0AAV3P8K9</accession>
<comment type="caution">
    <text evidence="2">The sequence shown here is derived from an EMBL/GenBank/DDBJ whole genome shotgun (WGS) entry which is preliminary data.</text>
</comment>
<evidence type="ECO:0000313" key="3">
    <source>
        <dbReference type="Proteomes" id="UP001454036"/>
    </source>
</evidence>
<dbReference type="PANTHER" id="PTHR42648:SF26">
    <property type="entry name" value="INTEGRASE CATALYTIC DOMAIN-CONTAINING PROTEIN"/>
    <property type="match status" value="1"/>
</dbReference>
<evidence type="ECO:0000259" key="1">
    <source>
        <dbReference type="Pfam" id="PF25597"/>
    </source>
</evidence>
<reference evidence="2 3" key="1">
    <citation type="submission" date="2024-01" db="EMBL/GenBank/DDBJ databases">
        <title>The complete chloroplast genome sequence of Lithospermum erythrorhizon: insights into the phylogenetic relationship among Boraginaceae species and the maternal lineages of purple gromwells.</title>
        <authorList>
            <person name="Okada T."/>
            <person name="Watanabe K."/>
        </authorList>
    </citation>
    <scope>NUCLEOTIDE SEQUENCE [LARGE SCALE GENOMIC DNA]</scope>
</reference>
<dbReference type="PANTHER" id="PTHR42648">
    <property type="entry name" value="TRANSPOSASE, PUTATIVE-RELATED"/>
    <property type="match status" value="1"/>
</dbReference>